<keyword evidence="6" id="KW-1185">Reference proteome</keyword>
<comment type="caution">
    <text evidence="5">The sequence shown here is derived from an EMBL/GenBank/DDBJ whole genome shotgun (WGS) entry which is preliminary data.</text>
</comment>
<dbReference type="GO" id="GO:0072546">
    <property type="term" value="C:EMC complex"/>
    <property type="evidence" value="ECO:0007669"/>
    <property type="project" value="UniProtKB-UniRule"/>
</dbReference>
<dbReference type="InterPro" id="IPR055217">
    <property type="entry name" value="TPR_EMC2"/>
</dbReference>
<evidence type="ECO:0000313" key="6">
    <source>
        <dbReference type="Proteomes" id="UP000886885"/>
    </source>
</evidence>
<dbReference type="EMBL" id="JAAWWB010000025">
    <property type="protein sequence ID" value="KAG6751737.1"/>
    <property type="molecule type" value="Genomic_DNA"/>
</dbReference>
<evidence type="ECO:0000313" key="5">
    <source>
        <dbReference type="EMBL" id="KAG6751737.1"/>
    </source>
</evidence>
<dbReference type="InterPro" id="IPR039856">
    <property type="entry name" value="EMC2-like"/>
</dbReference>
<dbReference type="Pfam" id="PF22890">
    <property type="entry name" value="TPR_EMC2"/>
    <property type="match status" value="1"/>
</dbReference>
<evidence type="ECO:0000256" key="2">
    <source>
        <dbReference type="ARBA" id="ARBA00022803"/>
    </source>
</evidence>
<organism evidence="5 6">
    <name type="scientific">Populus tomentosa</name>
    <name type="common">Chinese white poplar</name>
    <dbReference type="NCBI Taxonomy" id="118781"/>
    <lineage>
        <taxon>Eukaryota</taxon>
        <taxon>Viridiplantae</taxon>
        <taxon>Streptophyta</taxon>
        <taxon>Embryophyta</taxon>
        <taxon>Tracheophyta</taxon>
        <taxon>Spermatophyta</taxon>
        <taxon>Magnoliopsida</taxon>
        <taxon>eudicotyledons</taxon>
        <taxon>Gunneridae</taxon>
        <taxon>Pentapetalae</taxon>
        <taxon>rosids</taxon>
        <taxon>fabids</taxon>
        <taxon>Malpighiales</taxon>
        <taxon>Salicaceae</taxon>
        <taxon>Saliceae</taxon>
        <taxon>Populus</taxon>
    </lineage>
</organism>
<keyword evidence="2" id="KW-0802">TPR repeat</keyword>
<comment type="subcellular location">
    <subcellularLocation>
        <location evidence="3">Endoplasmic reticulum membrane</location>
        <topology evidence="3">Peripheral membrane protein</topology>
        <orientation evidence="3">Cytoplasmic side</orientation>
    </subcellularLocation>
</comment>
<comment type="subunit">
    <text evidence="3">Component of the ER membrane protein complex (EMC).</text>
</comment>
<dbReference type="FunFam" id="1.25.40.10:FF:000326">
    <property type="entry name" value="ER membrane protein complex subunit 2"/>
    <property type="match status" value="1"/>
</dbReference>
<keyword evidence="3" id="KW-0256">Endoplasmic reticulum</keyword>
<dbReference type="OrthoDB" id="124397at2759"/>
<accession>A0A8X7YLE8</accession>
<proteinExistence type="inferred from homology"/>
<dbReference type="Proteomes" id="UP000886885">
    <property type="component" value="Chromosome 13A"/>
</dbReference>
<dbReference type="AlphaFoldDB" id="A0A8X7YLE8"/>
<reference evidence="5" key="1">
    <citation type="journal article" date="2020" name="bioRxiv">
        <title>Hybrid origin of Populus tomentosa Carr. identified through genome sequencing and phylogenomic analysis.</title>
        <authorList>
            <person name="An X."/>
            <person name="Gao K."/>
            <person name="Chen Z."/>
            <person name="Li J."/>
            <person name="Yang X."/>
            <person name="Yang X."/>
            <person name="Zhou J."/>
            <person name="Guo T."/>
            <person name="Zhao T."/>
            <person name="Huang S."/>
            <person name="Miao D."/>
            <person name="Khan W.U."/>
            <person name="Rao P."/>
            <person name="Ye M."/>
            <person name="Lei B."/>
            <person name="Liao W."/>
            <person name="Wang J."/>
            <person name="Ji L."/>
            <person name="Li Y."/>
            <person name="Guo B."/>
            <person name="Mustafa N.S."/>
            <person name="Li S."/>
            <person name="Yun Q."/>
            <person name="Keller S.R."/>
            <person name="Mao J."/>
            <person name="Zhang R."/>
            <person name="Strauss S.H."/>
        </authorList>
    </citation>
    <scope>NUCLEOTIDE SEQUENCE</scope>
    <source>
        <strain evidence="5">GM15</strain>
        <tissue evidence="5">Leaf</tissue>
    </source>
</reference>
<feature type="domain" description="EMC2 TPR-like" evidence="4">
    <location>
        <begin position="121"/>
        <end position="230"/>
    </location>
</feature>
<evidence type="ECO:0000256" key="3">
    <source>
        <dbReference type="RuleBase" id="RU367091"/>
    </source>
</evidence>
<protein>
    <recommendedName>
        <fullName evidence="3">ER membrane protein complex subunit 2</fullName>
    </recommendedName>
</protein>
<gene>
    <name evidence="5" type="ORF">POTOM_043941</name>
</gene>
<name>A0A8X7YLE8_POPTO</name>
<keyword evidence="1" id="KW-0677">Repeat</keyword>
<evidence type="ECO:0000256" key="1">
    <source>
        <dbReference type="ARBA" id="ARBA00022737"/>
    </source>
</evidence>
<dbReference type="PANTHER" id="PTHR12760">
    <property type="entry name" value="TETRATRICOPEPTIDE REPEAT PROTEIN"/>
    <property type="match status" value="1"/>
</dbReference>
<keyword evidence="3" id="KW-0472">Membrane</keyword>
<evidence type="ECO:0000259" key="4">
    <source>
        <dbReference type="Pfam" id="PF22890"/>
    </source>
</evidence>
<comment type="function">
    <text evidence="3">Part of the endoplasmic reticulum membrane protein complex (EMC) that enables the energy-independent insertion into endoplasmic reticulum membranes of newly synthesized membrane proteins.</text>
</comment>
<comment type="similarity">
    <text evidence="3">Belongs to the EMC2 family.</text>
</comment>
<sequence>MVTKTEETQLNRLENQVDNGGGGAWEYLCMVRKLKVRRSVKVLKHGLLILNDSKKRSSLGPEEWTLYEQVAVAAMDCQSLEVAKLGGMRFFVLKLMQYVICNLLQDCANALQKKFPESKRVGRLEAMVLEAKGSWGEAEKAYPSLLEDNPFDQVVHKRRVALAKAQGNLTGAIDLLNKYLETFMADHDAWRELAEIYISLQMYKQAAFCYEELILSQPTVPLYHLAYADVLYTLGGIENLLTAKKYYSSTIDLTGGKNTRALFGICLCTSAIAQLSKGRNKEDKDSPDLQSLATAALEKEYKQRASDKLSVFTSGFKSLKVSS</sequence>